<dbReference type="AlphaFoldDB" id="A0AAD3SQJ2"/>
<dbReference type="Proteomes" id="UP001279734">
    <property type="component" value="Unassembled WGS sequence"/>
</dbReference>
<evidence type="ECO:0000256" key="1">
    <source>
        <dbReference type="SAM" id="MobiDB-lite"/>
    </source>
</evidence>
<sequence length="107" mass="11541">MKVKPENSETPILHSVSMTCCNLEENQLLGELFTPVRNPESPHCCASKCKEDELHLPVKTPAHHRGSSGFGASQKLTESLSTYIASEPLLPGRSPAPPPANQLGILL</sequence>
<gene>
    <name evidence="2" type="ORF">Nepgr_016552</name>
</gene>
<protein>
    <submittedName>
        <fullName evidence="2">Uncharacterized protein</fullName>
    </submittedName>
</protein>
<comment type="caution">
    <text evidence="2">The sequence shown here is derived from an EMBL/GenBank/DDBJ whole genome shotgun (WGS) entry which is preliminary data.</text>
</comment>
<evidence type="ECO:0000313" key="3">
    <source>
        <dbReference type="Proteomes" id="UP001279734"/>
    </source>
</evidence>
<organism evidence="2 3">
    <name type="scientific">Nepenthes gracilis</name>
    <name type="common">Slender pitcher plant</name>
    <dbReference type="NCBI Taxonomy" id="150966"/>
    <lineage>
        <taxon>Eukaryota</taxon>
        <taxon>Viridiplantae</taxon>
        <taxon>Streptophyta</taxon>
        <taxon>Embryophyta</taxon>
        <taxon>Tracheophyta</taxon>
        <taxon>Spermatophyta</taxon>
        <taxon>Magnoliopsida</taxon>
        <taxon>eudicotyledons</taxon>
        <taxon>Gunneridae</taxon>
        <taxon>Pentapetalae</taxon>
        <taxon>Caryophyllales</taxon>
        <taxon>Nepenthaceae</taxon>
        <taxon>Nepenthes</taxon>
    </lineage>
</organism>
<reference evidence="2" key="1">
    <citation type="submission" date="2023-05" db="EMBL/GenBank/DDBJ databases">
        <title>Nepenthes gracilis genome sequencing.</title>
        <authorList>
            <person name="Fukushima K."/>
        </authorList>
    </citation>
    <scope>NUCLEOTIDE SEQUENCE</scope>
    <source>
        <strain evidence="2">SING2019-196</strain>
    </source>
</reference>
<feature type="region of interest" description="Disordered" evidence="1">
    <location>
        <begin position="87"/>
        <end position="107"/>
    </location>
</feature>
<accession>A0AAD3SQJ2</accession>
<name>A0AAD3SQJ2_NEPGR</name>
<dbReference type="EMBL" id="BSYO01000014">
    <property type="protein sequence ID" value="GMH14711.1"/>
    <property type="molecule type" value="Genomic_DNA"/>
</dbReference>
<proteinExistence type="predicted"/>
<keyword evidence="3" id="KW-1185">Reference proteome</keyword>
<evidence type="ECO:0000313" key="2">
    <source>
        <dbReference type="EMBL" id="GMH14711.1"/>
    </source>
</evidence>